<evidence type="ECO:0000256" key="3">
    <source>
        <dbReference type="ARBA" id="ARBA00022454"/>
    </source>
</evidence>
<evidence type="ECO:0000256" key="5">
    <source>
        <dbReference type="ARBA" id="ARBA00022776"/>
    </source>
</evidence>
<organism evidence="11 12">
    <name type="scientific">Aristolochia fimbriata</name>
    <name type="common">White veined hardy Dutchman's pipe vine</name>
    <dbReference type="NCBI Taxonomy" id="158543"/>
    <lineage>
        <taxon>Eukaryota</taxon>
        <taxon>Viridiplantae</taxon>
        <taxon>Streptophyta</taxon>
        <taxon>Embryophyta</taxon>
        <taxon>Tracheophyta</taxon>
        <taxon>Spermatophyta</taxon>
        <taxon>Magnoliopsida</taxon>
        <taxon>Magnoliidae</taxon>
        <taxon>Piperales</taxon>
        <taxon>Aristolochiaceae</taxon>
        <taxon>Aristolochia</taxon>
    </lineage>
</organism>
<keyword evidence="4" id="KW-0132">Cell division</keyword>
<protein>
    <recommendedName>
        <fullName evidence="10">Kinetochore protein Nuf2 N-terminal domain-containing protein</fullName>
    </recommendedName>
</protein>
<dbReference type="Proteomes" id="UP000825729">
    <property type="component" value="Unassembled WGS sequence"/>
</dbReference>
<evidence type="ECO:0000259" key="10">
    <source>
        <dbReference type="Pfam" id="PF03800"/>
    </source>
</evidence>
<keyword evidence="7" id="KW-0131">Cell cycle</keyword>
<accession>A0AAV7EBA0</accession>
<sequence length="443" mass="50560">MSTYSLPSLPPGEIISLLSEWEMGNVTVEDLKNPTSEFVCSLYSAFSDSIDPLGDDPLQVSFGSLDLLENPDAHISSVQIVNLYVKMKELISSICMMNFTMADLIRPKRDRTIKFISGIINFLLFREEKLNLMKPIVDKVNLLEERCTELETKKSELMLNISEHEMRSKTEQPMVDELQAEVNELRQTIQNLNKQQMSIRALCQKLKDKTKEIDVKISGAELKLLESAQENNKLSSSIVQSPDKLQGALEEKKLIQAEMQLSERVAMESVQEKSSNIEVYTKAVTKLSKHLQKMQSLQELVNSAKTVGKDIKDLKAKLNDEGRMDMSLEAKIVEYGHKAEQAIELERATKMERDLKHRETLKELSNVKSEVEAKLRELDLREMKVQDMVAEVDNINSKISAIREAGLAKQQDIYIKFEEIFSEVHSYSKSMDDVLLRIELEKV</sequence>
<dbReference type="InterPro" id="IPR005549">
    <property type="entry name" value="Kinetochore_Nuf2_N"/>
</dbReference>
<dbReference type="Gene3D" id="1.10.418.60">
    <property type="entry name" value="Ncd80 complex, Nuf2 subunit"/>
    <property type="match status" value="1"/>
</dbReference>
<dbReference type="GO" id="GO:0051301">
    <property type="term" value="P:cell division"/>
    <property type="evidence" value="ECO:0007669"/>
    <property type="project" value="UniProtKB-KW"/>
</dbReference>
<evidence type="ECO:0000256" key="4">
    <source>
        <dbReference type="ARBA" id="ARBA00022618"/>
    </source>
</evidence>
<dbReference type="Pfam" id="PF03800">
    <property type="entry name" value="Nuf2"/>
    <property type="match status" value="1"/>
</dbReference>
<evidence type="ECO:0000256" key="8">
    <source>
        <dbReference type="ARBA" id="ARBA00023328"/>
    </source>
</evidence>
<dbReference type="PANTHER" id="PTHR48441">
    <property type="match status" value="1"/>
</dbReference>
<evidence type="ECO:0000256" key="9">
    <source>
        <dbReference type="SAM" id="Coils"/>
    </source>
</evidence>
<dbReference type="InterPro" id="IPR038275">
    <property type="entry name" value="Nuf2_N_sf"/>
</dbReference>
<feature type="coiled-coil region" evidence="9">
    <location>
        <begin position="140"/>
        <end position="209"/>
    </location>
</feature>
<keyword evidence="12" id="KW-1185">Reference proteome</keyword>
<proteinExistence type="inferred from homology"/>
<reference evidence="11 12" key="1">
    <citation type="submission" date="2021-07" db="EMBL/GenBank/DDBJ databases">
        <title>The Aristolochia fimbriata genome: insights into angiosperm evolution, floral development and chemical biosynthesis.</title>
        <authorList>
            <person name="Jiao Y."/>
        </authorList>
    </citation>
    <scope>NUCLEOTIDE SEQUENCE [LARGE SCALE GENOMIC DNA]</scope>
    <source>
        <strain evidence="11">IBCAS-2021</strain>
        <tissue evidence="11">Leaf</tissue>
    </source>
</reference>
<keyword evidence="3" id="KW-0158">Chromosome</keyword>
<keyword evidence="6 9" id="KW-0175">Coiled coil</keyword>
<evidence type="ECO:0000256" key="1">
    <source>
        <dbReference type="ARBA" id="ARBA00004584"/>
    </source>
</evidence>
<comment type="caution">
    <text evidence="11">The sequence shown here is derived from an EMBL/GenBank/DDBJ whole genome shotgun (WGS) entry which is preliminary data.</text>
</comment>
<evidence type="ECO:0000256" key="6">
    <source>
        <dbReference type="ARBA" id="ARBA00023054"/>
    </source>
</evidence>
<keyword evidence="5" id="KW-0498">Mitosis</keyword>
<evidence type="ECO:0000256" key="2">
    <source>
        <dbReference type="ARBA" id="ARBA00005498"/>
    </source>
</evidence>
<evidence type="ECO:0000313" key="11">
    <source>
        <dbReference type="EMBL" id="KAG9446008.1"/>
    </source>
</evidence>
<name>A0AAV7EBA0_ARIFI</name>
<dbReference type="GO" id="GO:0031262">
    <property type="term" value="C:Ndc80 complex"/>
    <property type="evidence" value="ECO:0007669"/>
    <property type="project" value="InterPro"/>
</dbReference>
<evidence type="ECO:0000256" key="7">
    <source>
        <dbReference type="ARBA" id="ARBA00023306"/>
    </source>
</evidence>
<dbReference type="EMBL" id="JAINDJ010000005">
    <property type="protein sequence ID" value="KAG9446008.1"/>
    <property type="molecule type" value="Genomic_DNA"/>
</dbReference>
<gene>
    <name evidence="11" type="ORF">H6P81_012136</name>
</gene>
<feature type="domain" description="Kinetochore protein Nuf2 N-terminal" evidence="10">
    <location>
        <begin position="4"/>
        <end position="140"/>
    </location>
</feature>
<comment type="similarity">
    <text evidence="2">Belongs to the NUF2 family.</text>
</comment>
<evidence type="ECO:0000313" key="12">
    <source>
        <dbReference type="Proteomes" id="UP000825729"/>
    </source>
</evidence>
<dbReference type="AlphaFoldDB" id="A0AAV7EBA0"/>
<comment type="subcellular location">
    <subcellularLocation>
        <location evidence="1">Chromosome</location>
        <location evidence="1">Centromere</location>
    </subcellularLocation>
</comment>
<keyword evidence="8" id="KW-0137">Centromere</keyword>
<dbReference type="PANTHER" id="PTHR48441:SF1">
    <property type="entry name" value="NT-3"/>
    <property type="match status" value="1"/>
</dbReference>